<dbReference type="OrthoDB" id="9809312at2"/>
<accession>A0A369WEN2</accession>
<dbReference type="SUPFAM" id="SSF55718">
    <property type="entry name" value="SCP-like"/>
    <property type="match status" value="1"/>
</dbReference>
<dbReference type="InterPro" id="IPR036527">
    <property type="entry name" value="SCP2_sterol-bd_dom_sf"/>
</dbReference>
<dbReference type="Pfam" id="PF02036">
    <property type="entry name" value="SCP2"/>
    <property type="match status" value="1"/>
</dbReference>
<feature type="domain" description="SCP2" evidence="1">
    <location>
        <begin position="16"/>
        <end position="101"/>
    </location>
</feature>
<dbReference type="PANTHER" id="PTHR10094">
    <property type="entry name" value="STEROL CARRIER PROTEIN 2 SCP-2 FAMILY PROTEIN"/>
    <property type="match status" value="1"/>
</dbReference>
<name>A0A369WEN2_9GAMM</name>
<gene>
    <name evidence="2" type="ORF">DV711_12810</name>
</gene>
<dbReference type="GO" id="GO:0005829">
    <property type="term" value="C:cytosol"/>
    <property type="evidence" value="ECO:0007669"/>
    <property type="project" value="TreeGrafter"/>
</dbReference>
<evidence type="ECO:0000259" key="1">
    <source>
        <dbReference type="Pfam" id="PF02036"/>
    </source>
</evidence>
<organism evidence="2 3">
    <name type="scientific">Motiliproteus coralliicola</name>
    <dbReference type="NCBI Taxonomy" id="2283196"/>
    <lineage>
        <taxon>Bacteria</taxon>
        <taxon>Pseudomonadati</taxon>
        <taxon>Pseudomonadota</taxon>
        <taxon>Gammaproteobacteria</taxon>
        <taxon>Oceanospirillales</taxon>
        <taxon>Oceanospirillaceae</taxon>
        <taxon>Motiliproteus</taxon>
    </lineage>
</organism>
<dbReference type="Gene3D" id="3.30.1050.10">
    <property type="entry name" value="SCP2 sterol-binding domain"/>
    <property type="match status" value="1"/>
</dbReference>
<evidence type="ECO:0000313" key="2">
    <source>
        <dbReference type="EMBL" id="RDE19753.1"/>
    </source>
</evidence>
<sequence>MSHQQMLDTMVSRFDADAAGDLDAVFQYQLEGGDPFYVTIVDGTCTLNAGEHDDPNATLSLDDETFEELLSGETDGMQAFMAGKLMVTGDMMLATRLTALFPVS</sequence>
<dbReference type="EMBL" id="QQOH01000003">
    <property type="protein sequence ID" value="RDE19753.1"/>
    <property type="molecule type" value="Genomic_DNA"/>
</dbReference>
<comment type="caution">
    <text evidence="2">The sequence shown here is derived from an EMBL/GenBank/DDBJ whole genome shotgun (WGS) entry which is preliminary data.</text>
</comment>
<dbReference type="AlphaFoldDB" id="A0A369WEN2"/>
<dbReference type="InterPro" id="IPR003033">
    <property type="entry name" value="SCP2_sterol-bd_dom"/>
</dbReference>
<dbReference type="RefSeq" id="WP_114696098.1">
    <property type="nucleotide sequence ID" value="NZ_QQOH01000003.1"/>
</dbReference>
<dbReference type="Proteomes" id="UP000253769">
    <property type="component" value="Unassembled WGS sequence"/>
</dbReference>
<proteinExistence type="predicted"/>
<keyword evidence="3" id="KW-1185">Reference proteome</keyword>
<protein>
    <submittedName>
        <fullName evidence="2">SCP-2 family sterol carrier protein</fullName>
    </submittedName>
</protein>
<dbReference type="PANTHER" id="PTHR10094:SF25">
    <property type="entry name" value="SCP2 STEROL-BINDING DOMAIN-CONTAINING PROTEIN 1"/>
    <property type="match status" value="1"/>
</dbReference>
<reference evidence="2 3" key="1">
    <citation type="submission" date="2018-07" db="EMBL/GenBank/DDBJ databases">
        <title>Motiliproteus coralliicola sp. nov., a bacterium isolated from Coral.</title>
        <authorList>
            <person name="Wang G."/>
        </authorList>
    </citation>
    <scope>NUCLEOTIDE SEQUENCE [LARGE SCALE GENOMIC DNA]</scope>
    <source>
        <strain evidence="2 3">C34</strain>
    </source>
</reference>
<evidence type="ECO:0000313" key="3">
    <source>
        <dbReference type="Proteomes" id="UP000253769"/>
    </source>
</evidence>